<keyword evidence="1" id="KW-0732">Signal</keyword>
<evidence type="ECO:0000256" key="1">
    <source>
        <dbReference type="SAM" id="SignalP"/>
    </source>
</evidence>
<dbReference type="GeneID" id="300269177"/>
<dbReference type="Proteomes" id="UP000250443">
    <property type="component" value="Unassembled WGS sequence"/>
</dbReference>
<evidence type="ECO:0000313" key="2">
    <source>
        <dbReference type="EMBL" id="SPZ04921.1"/>
    </source>
</evidence>
<accession>A0A2X2CDW4</accession>
<protein>
    <submittedName>
        <fullName evidence="2">Protein of uncharacterized function (DUF3625)</fullName>
    </submittedName>
</protein>
<dbReference type="AlphaFoldDB" id="A0A2X2CDW4"/>
<feature type="chain" id="PRO_5015846375" evidence="1">
    <location>
        <begin position="25"/>
        <end position="567"/>
    </location>
</feature>
<dbReference type="EMBL" id="UAUF01000010">
    <property type="protein sequence ID" value="SPZ04921.1"/>
    <property type="molecule type" value="Genomic_DNA"/>
</dbReference>
<evidence type="ECO:0000313" key="3">
    <source>
        <dbReference type="Proteomes" id="UP000250443"/>
    </source>
</evidence>
<proteinExistence type="predicted"/>
<organism evidence="2 3">
    <name type="scientific">Pseudomonas luteola</name>
    <dbReference type="NCBI Taxonomy" id="47886"/>
    <lineage>
        <taxon>Bacteria</taxon>
        <taxon>Pseudomonadati</taxon>
        <taxon>Pseudomonadota</taxon>
        <taxon>Gammaproteobacteria</taxon>
        <taxon>Pseudomonadales</taxon>
        <taxon>Pseudomonadaceae</taxon>
        <taxon>Pseudomonas</taxon>
    </lineage>
</organism>
<name>A0A2X2CDW4_PSELU</name>
<dbReference type="RefSeq" id="WP_074828685.1">
    <property type="nucleotide sequence ID" value="NZ_DALZQD010000020.1"/>
</dbReference>
<reference evidence="2 3" key="1">
    <citation type="submission" date="2018-06" db="EMBL/GenBank/DDBJ databases">
        <authorList>
            <consortium name="Pathogen Informatics"/>
            <person name="Doyle S."/>
        </authorList>
    </citation>
    <scope>NUCLEOTIDE SEQUENCE [LARGE SCALE GENOMIC DNA]</scope>
    <source>
        <strain evidence="2 3">NCTC11842</strain>
    </source>
</reference>
<feature type="signal peptide" evidence="1">
    <location>
        <begin position="1"/>
        <end position="24"/>
    </location>
</feature>
<dbReference type="InterPro" id="IPR022073">
    <property type="entry name" value="T4BSS_DotH_IcmK"/>
</dbReference>
<sequence>MINSKAFCLVPLLAALSLSMTANADDEADGIQTKRTGDPLVDSVLTSNRPLTTKQQQTIKNYLTAESKALAPSVPAGATTTDPEQIIDLTNGAKTKTLTLQLGYITSLMVVGENGAPWPIRRARAGDDAVVKAELVPDSGALEFTPQQAWIPTNVILYLTDRNEPIKLYLKISTDPADGIKDSVKVIVDGVPAGSQPLLQPNRVSIDGQLMNALGQSPGRNWTNMQVHEADSLPFTVNYWMSPNREDAIVRLRGASMVGPDWLTETRDPDGTTRVYRYREPVPLMLRVRDSAGVEYQVRLDNPADILAGRDGSKSMTVKATSQVRPPIDTPLPFDKPVGLVNRERVQRIAPASAGAQETVRTYESFEGRGQRVNRVQIVNDLSLNKDTAARLIEESYKRRPVAPAANVVAHPQSQATAGITVSKGSEVFMGKATPAAPAVVTPAPSAASITTARVTPVTSAAPMAQLPPAVTPAAAKVAVTVPAPSSGVSFEVRSGGLYENLFRLTQSTQWKAPIWDLGENDRVIQGGYTITGASAEEVFSKFLSPFADSYRFDVEISPLEKKVWLH</sequence>
<dbReference type="Pfam" id="PF12293">
    <property type="entry name" value="T4BSS_DotH_IcmK"/>
    <property type="match status" value="1"/>
</dbReference>
<gene>
    <name evidence="2" type="ORF">NCTC11842_01441</name>
</gene>